<keyword evidence="2" id="KW-1185">Reference proteome</keyword>
<dbReference type="Proteomes" id="UP001303046">
    <property type="component" value="Unassembled WGS sequence"/>
</dbReference>
<accession>A0ABR1DPC0</accession>
<proteinExistence type="predicted"/>
<protein>
    <submittedName>
        <fullName evidence="1">Uncharacterized protein</fullName>
    </submittedName>
</protein>
<organism evidence="1 2">
    <name type="scientific">Necator americanus</name>
    <name type="common">Human hookworm</name>
    <dbReference type="NCBI Taxonomy" id="51031"/>
    <lineage>
        <taxon>Eukaryota</taxon>
        <taxon>Metazoa</taxon>
        <taxon>Ecdysozoa</taxon>
        <taxon>Nematoda</taxon>
        <taxon>Chromadorea</taxon>
        <taxon>Rhabditida</taxon>
        <taxon>Rhabditina</taxon>
        <taxon>Rhabditomorpha</taxon>
        <taxon>Strongyloidea</taxon>
        <taxon>Ancylostomatidae</taxon>
        <taxon>Bunostominae</taxon>
        <taxon>Necator</taxon>
    </lineage>
</organism>
<name>A0ABR1DPC0_NECAM</name>
<reference evidence="1 2" key="1">
    <citation type="submission" date="2023-08" db="EMBL/GenBank/DDBJ databases">
        <title>A Necator americanus chromosomal reference genome.</title>
        <authorList>
            <person name="Ilik V."/>
            <person name="Petrzelkova K.J."/>
            <person name="Pardy F."/>
            <person name="Fuh T."/>
            <person name="Niatou-Singa F.S."/>
            <person name="Gouil Q."/>
            <person name="Baker L."/>
            <person name="Ritchie M.E."/>
            <person name="Jex A.R."/>
            <person name="Gazzola D."/>
            <person name="Li H."/>
            <person name="Toshio Fujiwara R."/>
            <person name="Zhan B."/>
            <person name="Aroian R.V."/>
            <person name="Pafco B."/>
            <person name="Schwarz E.M."/>
        </authorList>
    </citation>
    <scope>NUCLEOTIDE SEQUENCE [LARGE SCALE GENOMIC DNA]</scope>
    <source>
        <strain evidence="1 2">Aroian</strain>
        <tissue evidence="1">Whole animal</tissue>
    </source>
</reference>
<gene>
    <name evidence="1" type="primary">Necator_chrIV.g16898</name>
    <name evidence="1" type="ORF">RB195_003600</name>
</gene>
<evidence type="ECO:0000313" key="1">
    <source>
        <dbReference type="EMBL" id="KAK6752277.1"/>
    </source>
</evidence>
<comment type="caution">
    <text evidence="1">The sequence shown here is derived from an EMBL/GenBank/DDBJ whole genome shotgun (WGS) entry which is preliminary data.</text>
</comment>
<dbReference type="EMBL" id="JAVFWL010000004">
    <property type="protein sequence ID" value="KAK6752277.1"/>
    <property type="molecule type" value="Genomic_DNA"/>
</dbReference>
<evidence type="ECO:0000313" key="2">
    <source>
        <dbReference type="Proteomes" id="UP001303046"/>
    </source>
</evidence>
<sequence length="156" mass="16863">MLCTEDTLERLQVKGIGGELGKGDDYKLSYHGTSNRNGAGVILNETFKNSVTAVGRLSDCLMALNVDTGEVELRVVSAYAPQVGCSEKRRREGVLLGRSGAVRQIPGGKMYFESEETSTDVSLFGKTASRVVMEDRAMELVTTTGCESWSTSLQVT</sequence>